<feature type="coiled-coil region" evidence="4">
    <location>
        <begin position="439"/>
        <end position="487"/>
    </location>
</feature>
<dbReference type="Pfam" id="PF13476">
    <property type="entry name" value="AAA_23"/>
    <property type="match status" value="1"/>
</dbReference>
<comment type="similarity">
    <text evidence="1">Belongs to the SMC family. SbcC subfamily.</text>
</comment>
<feature type="coiled-coil region" evidence="4">
    <location>
        <begin position="689"/>
        <end position="716"/>
    </location>
</feature>
<feature type="domain" description="Rad50/SbcC-type AAA" evidence="5">
    <location>
        <begin position="5"/>
        <end position="239"/>
    </location>
</feature>
<feature type="coiled-coil region" evidence="4">
    <location>
        <begin position="210"/>
        <end position="244"/>
    </location>
</feature>
<evidence type="ECO:0000259" key="5">
    <source>
        <dbReference type="Pfam" id="PF13476"/>
    </source>
</evidence>
<dbReference type="PANTHER" id="PTHR32114">
    <property type="entry name" value="ABC TRANSPORTER ABCH.3"/>
    <property type="match status" value="1"/>
</dbReference>
<evidence type="ECO:0000313" key="7">
    <source>
        <dbReference type="Proteomes" id="UP001623661"/>
    </source>
</evidence>
<proteinExistence type="inferred from homology"/>
<evidence type="ECO:0000256" key="1">
    <source>
        <dbReference type="ARBA" id="ARBA00006930"/>
    </source>
</evidence>
<dbReference type="Proteomes" id="UP001623661">
    <property type="component" value="Unassembled WGS sequence"/>
</dbReference>
<comment type="caution">
    <text evidence="6">The sequence shown here is derived from an EMBL/GenBank/DDBJ whole genome shotgun (WGS) entry which is preliminary data.</text>
</comment>
<evidence type="ECO:0000313" key="6">
    <source>
        <dbReference type="EMBL" id="MFL0270129.1"/>
    </source>
</evidence>
<evidence type="ECO:0000256" key="2">
    <source>
        <dbReference type="ARBA" id="ARBA00011322"/>
    </source>
</evidence>
<dbReference type="RefSeq" id="WP_406766761.1">
    <property type="nucleotide sequence ID" value="NZ_JBJHZY010000006.1"/>
</dbReference>
<evidence type="ECO:0000256" key="3">
    <source>
        <dbReference type="ARBA" id="ARBA00013368"/>
    </source>
</evidence>
<reference evidence="6 7" key="1">
    <citation type="submission" date="2024-11" db="EMBL/GenBank/DDBJ databases">
        <authorList>
            <person name="Heng Y.C."/>
            <person name="Lim A.C.H."/>
            <person name="Lee J.K.Y."/>
            <person name="Kittelmann S."/>
        </authorList>
    </citation>
    <scope>NUCLEOTIDE SEQUENCE [LARGE SCALE GENOMIC DNA]</scope>
    <source>
        <strain evidence="6 7">WILCCON 0202</strain>
    </source>
</reference>
<dbReference type="PANTHER" id="PTHR32114:SF2">
    <property type="entry name" value="ABC TRANSPORTER ABCH.3"/>
    <property type="match status" value="1"/>
</dbReference>
<name>A0ABW8TWM3_9CLOT</name>
<dbReference type="EMBL" id="JBJHZY010000006">
    <property type="protein sequence ID" value="MFL0270129.1"/>
    <property type="molecule type" value="Genomic_DNA"/>
</dbReference>
<protein>
    <recommendedName>
        <fullName evidence="3">Nuclease SbcCD subunit C</fullName>
    </recommendedName>
</protein>
<organism evidence="6 7">
    <name type="scientific">Candidatus Clostridium radicumherbarum</name>
    <dbReference type="NCBI Taxonomy" id="3381662"/>
    <lineage>
        <taxon>Bacteria</taxon>
        <taxon>Bacillati</taxon>
        <taxon>Bacillota</taxon>
        <taxon>Clostridia</taxon>
        <taxon>Eubacteriales</taxon>
        <taxon>Clostridiaceae</taxon>
        <taxon>Clostridium</taxon>
    </lineage>
</organism>
<gene>
    <name evidence="6" type="ORF">ACJDUH_18780</name>
</gene>
<dbReference type="Gene3D" id="3.40.50.300">
    <property type="entry name" value="P-loop containing nucleotide triphosphate hydrolases"/>
    <property type="match status" value="2"/>
</dbReference>
<dbReference type="InterPro" id="IPR038729">
    <property type="entry name" value="Rad50/SbcC_AAA"/>
</dbReference>
<keyword evidence="4" id="KW-0175">Coiled coil</keyword>
<evidence type="ECO:0000256" key="4">
    <source>
        <dbReference type="SAM" id="Coils"/>
    </source>
</evidence>
<keyword evidence="7" id="KW-1185">Reference proteome</keyword>
<feature type="coiled-coil region" evidence="4">
    <location>
        <begin position="321"/>
        <end position="362"/>
    </location>
</feature>
<dbReference type="InterPro" id="IPR027417">
    <property type="entry name" value="P-loop_NTPase"/>
</dbReference>
<dbReference type="SUPFAM" id="SSF52540">
    <property type="entry name" value="P-loop containing nucleoside triphosphate hydrolases"/>
    <property type="match status" value="1"/>
</dbReference>
<accession>A0ABW8TWM3</accession>
<comment type="subunit">
    <text evidence="2">Heterodimer of SbcC and SbcD.</text>
</comment>
<sequence length="992" mass="115841">MKINKLCLKNFRIFRGEYEFDFNSSKLVIVYGQNGNGKSTIFDAIEWCITGELQRYKGSNERSKFYYIINNSEYKKPVAETMVQLDFNQEGNFHTIKRVMKENSTSGRKEAYLIIDGVKYRETEGNKKIQSILIKKIGTNKDENLEVLSNFKDLFSATQLLSQNELNDFVLIKKPQERFEVMETILGVEKYGDNFREYLKNIGKHIQIIIDKDNEKIKQLLKDKTKLSEELLQIRTKIEEQEKHFSNIGSGSEKEIAISIINVLEGDYTRTELGIDKSDQINEHVQQRLIDALHSNEGKIENCKNIRLKLLNAKPILSYDINHLQESKKALEDNFGKINRKYNRRNNNVDKYNNLIEDLNKIKKYKSEYTQVFNAIKEIEVQINLLKLNESDILNNSYCTIINKKFVDIQRFKETYENYSKRAIDIDNSMQLYDKEQILTQTKREIQNITANMDKLLKEREVLNFEVSNYDKKIKDITSQLKGIKEDSQKQLVYNIQQHLIKDREEKICPVCGTDFKSHVTFINSIKNQLEESTKSLDALDKERLENISMKSQVNATLTVINNNIRDLTTEISAKEKIKTEFEINIEELRIKSIQEYSDLSKEELVNRKNEFNTFILEYKVHYEFILKLRDIQKDISDLTSQKTDKYKRTNLIEELLGNDKKYLNKYTDAIDYKIGRYEKYVVLARQSLKKLNLVKRQYESNLKEFSGKISQYVQEISNVKQTVPMFLGTKDDYENWETYYMDMVTKLENKEGQIQGLLRKVEEYLSRDDLIELKQVYALKNEELKKIELVHQTYLDKIQKYNSDTSGLESVKDKSKQIQSNLISSFMNKYSNVIDKLFFQITPHAFAKHVYLIPRNGNLYIIISVESGIRDRLLELTDAELSKEINASLTLSSAQTNVLAVCIFMVMNLSQKWSELELMAIDDPFQNMDDINVFSFIDTLSGVLGEKQVIISTHSSEFASLIQNKASLSQDEVSFIQLNSYGVDGVDYEVS</sequence>